<evidence type="ECO:0000256" key="2">
    <source>
        <dbReference type="SAM" id="SignalP"/>
    </source>
</evidence>
<feature type="compositionally biased region" description="Low complexity" evidence="1">
    <location>
        <begin position="43"/>
        <end position="63"/>
    </location>
</feature>
<feature type="chain" id="PRO_5045889313" description="Secreted protein" evidence="2">
    <location>
        <begin position="20"/>
        <end position="192"/>
    </location>
</feature>
<organism evidence="3 4">
    <name type="scientific">Streptacidiphilus monticola</name>
    <dbReference type="NCBI Taxonomy" id="2161674"/>
    <lineage>
        <taxon>Bacteria</taxon>
        <taxon>Bacillati</taxon>
        <taxon>Actinomycetota</taxon>
        <taxon>Actinomycetes</taxon>
        <taxon>Kitasatosporales</taxon>
        <taxon>Streptomycetaceae</taxon>
        <taxon>Streptacidiphilus</taxon>
    </lineage>
</organism>
<evidence type="ECO:0000313" key="3">
    <source>
        <dbReference type="EMBL" id="MFC5906895.1"/>
    </source>
</evidence>
<evidence type="ECO:0000256" key="1">
    <source>
        <dbReference type="SAM" id="MobiDB-lite"/>
    </source>
</evidence>
<evidence type="ECO:0008006" key="5">
    <source>
        <dbReference type="Google" id="ProtNLM"/>
    </source>
</evidence>
<protein>
    <recommendedName>
        <fullName evidence="5">Secreted protein</fullName>
    </recommendedName>
</protein>
<proteinExistence type="predicted"/>
<name>A0ABW1FYU8_9ACTN</name>
<reference evidence="4" key="1">
    <citation type="journal article" date="2019" name="Int. J. Syst. Evol. Microbiol.">
        <title>The Global Catalogue of Microorganisms (GCM) 10K type strain sequencing project: providing services to taxonomists for standard genome sequencing and annotation.</title>
        <authorList>
            <consortium name="The Broad Institute Genomics Platform"/>
            <consortium name="The Broad Institute Genome Sequencing Center for Infectious Disease"/>
            <person name="Wu L."/>
            <person name="Ma J."/>
        </authorList>
    </citation>
    <scope>NUCLEOTIDE SEQUENCE [LARGE SCALE GENOMIC DNA]</scope>
    <source>
        <strain evidence="4">JCM 4816</strain>
    </source>
</reference>
<dbReference type="Proteomes" id="UP001596174">
    <property type="component" value="Unassembled WGS sequence"/>
</dbReference>
<comment type="caution">
    <text evidence="3">The sequence shown here is derived from an EMBL/GenBank/DDBJ whole genome shotgun (WGS) entry which is preliminary data.</text>
</comment>
<dbReference type="EMBL" id="JBHSQJ010000021">
    <property type="protein sequence ID" value="MFC5906895.1"/>
    <property type="molecule type" value="Genomic_DNA"/>
</dbReference>
<accession>A0ABW1FYU8</accession>
<feature type="signal peptide" evidence="2">
    <location>
        <begin position="1"/>
        <end position="19"/>
    </location>
</feature>
<sequence>MAKFGTGGAVTLLTAAALAAVGVLAAQARSSADTSTPIGGTVATAPARAGASPSTSAGASSKAVPAIPANSGTGKRVVYSLSAKRIWLVDPANPKQDRTFTVQPGTVAPAVGSYQVFHVNAGPYTGSDGALIKNGVLFATSGGVAVGFSAAVDGATPVPDPNKKTGGIRETVADSAALFAFAPYDTKVIVVP</sequence>
<gene>
    <name evidence="3" type="ORF">ACFP3V_06670</name>
</gene>
<evidence type="ECO:0000313" key="4">
    <source>
        <dbReference type="Proteomes" id="UP001596174"/>
    </source>
</evidence>
<keyword evidence="4" id="KW-1185">Reference proteome</keyword>
<feature type="region of interest" description="Disordered" evidence="1">
    <location>
        <begin position="33"/>
        <end position="66"/>
    </location>
</feature>
<dbReference type="RefSeq" id="WP_380580767.1">
    <property type="nucleotide sequence ID" value="NZ_JBHSQJ010000021.1"/>
</dbReference>
<keyword evidence="2" id="KW-0732">Signal</keyword>